<dbReference type="InterPro" id="IPR018247">
    <property type="entry name" value="EF_Hand_1_Ca_BS"/>
</dbReference>
<feature type="domain" description="EF-hand" evidence="2">
    <location>
        <begin position="425"/>
        <end position="460"/>
    </location>
</feature>
<evidence type="ECO:0000313" key="5">
    <source>
        <dbReference type="Proteomes" id="UP001152797"/>
    </source>
</evidence>
<keyword evidence="1" id="KW-0106">Calcium</keyword>
<reference evidence="4 5" key="2">
    <citation type="submission" date="2024-05" db="EMBL/GenBank/DDBJ databases">
        <authorList>
            <person name="Chen Y."/>
            <person name="Shah S."/>
            <person name="Dougan E. K."/>
            <person name="Thang M."/>
            <person name="Chan C."/>
        </authorList>
    </citation>
    <scope>NUCLEOTIDE SEQUENCE [LARGE SCALE GENOMIC DNA]</scope>
</reference>
<evidence type="ECO:0000259" key="2">
    <source>
        <dbReference type="PROSITE" id="PS50222"/>
    </source>
</evidence>
<dbReference type="GO" id="GO:0005509">
    <property type="term" value="F:calcium ion binding"/>
    <property type="evidence" value="ECO:0007669"/>
    <property type="project" value="InterPro"/>
</dbReference>
<reference evidence="3" key="1">
    <citation type="submission" date="2022-10" db="EMBL/GenBank/DDBJ databases">
        <authorList>
            <person name="Chen Y."/>
            <person name="Dougan E. K."/>
            <person name="Chan C."/>
            <person name="Rhodes N."/>
            <person name="Thang M."/>
        </authorList>
    </citation>
    <scope>NUCLEOTIDE SEQUENCE</scope>
</reference>
<accession>A0A9P1BJ81</accession>
<dbReference type="OrthoDB" id="26525at2759"/>
<dbReference type="CDD" id="cd00051">
    <property type="entry name" value="EFh"/>
    <property type="match status" value="1"/>
</dbReference>
<dbReference type="Gene3D" id="1.10.238.10">
    <property type="entry name" value="EF-hand"/>
    <property type="match status" value="1"/>
</dbReference>
<dbReference type="AlphaFoldDB" id="A0A9P1BJ81"/>
<dbReference type="InterPro" id="IPR011992">
    <property type="entry name" value="EF-hand-dom_pair"/>
</dbReference>
<dbReference type="Proteomes" id="UP001152797">
    <property type="component" value="Unassembled WGS sequence"/>
</dbReference>
<dbReference type="PROSITE" id="PS50222">
    <property type="entry name" value="EF_HAND_2"/>
    <property type="match status" value="1"/>
</dbReference>
<evidence type="ECO:0000313" key="3">
    <source>
        <dbReference type="EMBL" id="CAI3974413.1"/>
    </source>
</evidence>
<organism evidence="3">
    <name type="scientific">Cladocopium goreaui</name>
    <dbReference type="NCBI Taxonomy" id="2562237"/>
    <lineage>
        <taxon>Eukaryota</taxon>
        <taxon>Sar</taxon>
        <taxon>Alveolata</taxon>
        <taxon>Dinophyceae</taxon>
        <taxon>Suessiales</taxon>
        <taxon>Symbiodiniaceae</taxon>
        <taxon>Cladocopium</taxon>
    </lineage>
</organism>
<keyword evidence="5" id="KW-1185">Reference proteome</keyword>
<dbReference type="EMBL" id="CAMXCT030000133">
    <property type="protein sequence ID" value="CAL4761725.1"/>
    <property type="molecule type" value="Genomic_DNA"/>
</dbReference>
<evidence type="ECO:0000313" key="4">
    <source>
        <dbReference type="EMBL" id="CAL4761725.1"/>
    </source>
</evidence>
<proteinExistence type="predicted"/>
<comment type="caution">
    <text evidence="3">The sequence shown here is derived from an EMBL/GenBank/DDBJ whole genome shotgun (WGS) entry which is preliminary data.</text>
</comment>
<dbReference type="Pfam" id="PF13499">
    <property type="entry name" value="EF-hand_7"/>
    <property type="match status" value="1"/>
</dbReference>
<name>A0A9P1BJ81_9DINO</name>
<dbReference type="EMBL" id="CAMXCT020000133">
    <property type="protein sequence ID" value="CAL1127788.1"/>
    <property type="molecule type" value="Genomic_DNA"/>
</dbReference>
<dbReference type="SUPFAM" id="SSF47473">
    <property type="entry name" value="EF-hand"/>
    <property type="match status" value="1"/>
</dbReference>
<dbReference type="PROSITE" id="PS00018">
    <property type="entry name" value="EF_HAND_1"/>
    <property type="match status" value="1"/>
</dbReference>
<dbReference type="EMBL" id="CAMXCT010000133">
    <property type="protein sequence ID" value="CAI3974413.1"/>
    <property type="molecule type" value="Genomic_DNA"/>
</dbReference>
<protein>
    <submittedName>
        <fullName evidence="4">GTP diphosphokinase CRSH2, chloroplastic (Calcium-activated RelA/Spot homolog 2) (OsCRSH2) (PpGpp synthetase CRSH2)</fullName>
    </submittedName>
</protein>
<dbReference type="SMART" id="SM00054">
    <property type="entry name" value="EFh"/>
    <property type="match status" value="2"/>
</dbReference>
<sequence>MTSPFTRPGFRGVFTRYRAPVKKFPPLQFPTDRLRAMASERFQRDGIRDGTKKKVAQELGLRHFGLPARDAIIIPPHCEQVCLFTDEGENSAGKGQAHAGGNFLLGRFEVLALSAVADYDEAWRFVRSAATMNGSKRGAFWVLHAAALNIGENEHATDFRDYSNEMGRLEFIAYIEDMGRIYENILQAAGALGVTNLVFFPFGMGAFLRNLYKLDPEYAEANLQGQRLRELRHALAKRFVRALGETKLFVGKVHLCIAPSGRGDELDANATAFLAEILAGVKTGLIHPKAIETLVNADALVAAQNLADAGSRVALVNGANRRMVGNHWFSHGARMAIDENLHRRSWRMACTAYLLNGGAEAVPRQPEDLAKAVVRLGGTLIPLANSSAGGDVKGDVIKQFRQWDTSNDGRISKEEMTKVLVALGISAKDCDTIFKAADSNNDGFLSYTEFVYWLYGGQSIPTLSQTGPSRK</sequence>
<dbReference type="InterPro" id="IPR002048">
    <property type="entry name" value="EF_hand_dom"/>
</dbReference>
<evidence type="ECO:0000256" key="1">
    <source>
        <dbReference type="ARBA" id="ARBA00022837"/>
    </source>
</evidence>
<gene>
    <name evidence="3" type="ORF">C1SCF055_LOCUS2815</name>
</gene>